<feature type="compositionally biased region" description="Basic and acidic residues" evidence="1">
    <location>
        <begin position="463"/>
        <end position="472"/>
    </location>
</feature>
<protein>
    <submittedName>
        <fullName evidence="2">Uncharacterized protein</fullName>
    </submittedName>
</protein>
<feature type="compositionally biased region" description="Low complexity" evidence="1">
    <location>
        <begin position="213"/>
        <end position="229"/>
    </location>
</feature>
<proteinExistence type="predicted"/>
<dbReference type="EMBL" id="LAJX01000004">
    <property type="protein sequence ID" value="KJV08089.1"/>
    <property type="molecule type" value="Genomic_DNA"/>
</dbReference>
<gene>
    <name evidence="2" type="ORF">VZ94_00585</name>
</gene>
<reference evidence="3" key="1">
    <citation type="submission" date="2015-03" db="EMBL/GenBank/DDBJ databases">
        <title>Draft genome sequence of a novel methanotroph (Sn10-6) isolated from flooded ricefield rhizosphere in India.</title>
        <authorList>
            <person name="Pandit P.S."/>
            <person name="Pore S.D."/>
            <person name="Arora P."/>
            <person name="Kapse N.G."/>
            <person name="Dhakephalkar P.K."/>
            <person name="Rahalkar M.C."/>
        </authorList>
    </citation>
    <scope>NUCLEOTIDE SEQUENCE [LARGE SCALE GENOMIC DNA]</scope>
    <source>
        <strain evidence="3">Sn10-6</strain>
    </source>
</reference>
<evidence type="ECO:0000313" key="3">
    <source>
        <dbReference type="Proteomes" id="UP000033684"/>
    </source>
</evidence>
<feature type="compositionally biased region" description="Polar residues" evidence="1">
    <location>
        <begin position="431"/>
        <end position="462"/>
    </location>
</feature>
<sequence length="537" mass="58452">MLEHDSEGFLIADRTAINEEGVNYLEQISDQLAEIKDLVSGIVSTASANPVANSQEQNTPEPATNDTSISVQPQIQANAELNPTIDVSVNIELPNPVGNNTVNRNFNRDALGRFISGNTNLAEIINTDNAQTINNGDESQRVINRQRDAQGRFIRSDNTAEAMAEAANNSTNNQLSQNTDNHITNTVLPSEIANSAQQTINNRTDNRLDSRSSAESSNQNSNTQINNGQPASDGRQRDSRGRFIRSDNTAEAGNESGNRGRDNRGRFTAGSRSPSERQEERGLIGKLIDAVSGRSSDGVDLQDVGPMIRAANEINELASPIFNTIGAAWNVAGKIGGLIPRRRASENTSEPVAPTANQPQRRAEPTNASEQAQANAGGNGDSDSASNTLNRRRRTSRTSERASNTRDNSRTSANERTSTSETIAENRVDQQRSSAESTTSDRQSADVSINNSENSPQVNSQRGNEEINRTTDSRPPPQITRDVIIAEQNVAEPLIENTGISAREETRQSKAFKTFFLPILDFFAAKMEYFKKQPISC</sequence>
<accession>A0A0F3IR73</accession>
<feature type="compositionally biased region" description="Basic and acidic residues" evidence="1">
    <location>
        <begin position="397"/>
        <end position="409"/>
    </location>
</feature>
<feature type="region of interest" description="Disordered" evidence="1">
    <location>
        <begin position="49"/>
        <end position="68"/>
    </location>
</feature>
<evidence type="ECO:0000256" key="1">
    <source>
        <dbReference type="SAM" id="MobiDB-lite"/>
    </source>
</evidence>
<feature type="compositionally biased region" description="Polar residues" evidence="1">
    <location>
        <begin position="346"/>
        <end position="376"/>
    </location>
</feature>
<dbReference type="AlphaFoldDB" id="A0A0F3IR73"/>
<feature type="compositionally biased region" description="Polar residues" evidence="1">
    <location>
        <begin position="410"/>
        <end position="423"/>
    </location>
</feature>
<dbReference type="Proteomes" id="UP000033684">
    <property type="component" value="Unassembled WGS sequence"/>
</dbReference>
<feature type="compositionally biased region" description="Polar residues" evidence="1">
    <location>
        <begin position="246"/>
        <end position="257"/>
    </location>
</feature>
<evidence type="ECO:0000313" key="2">
    <source>
        <dbReference type="EMBL" id="KJV08089.1"/>
    </source>
</evidence>
<keyword evidence="3" id="KW-1185">Reference proteome</keyword>
<dbReference type="RefSeq" id="WP_045777728.1">
    <property type="nucleotide sequence ID" value="NZ_LAJX01000004.1"/>
</dbReference>
<name>A0A0F3IR73_9GAMM</name>
<comment type="caution">
    <text evidence="2">The sequence shown here is derived from an EMBL/GenBank/DDBJ whole genome shotgun (WGS) entry which is preliminary data.</text>
</comment>
<feature type="region of interest" description="Disordered" evidence="1">
    <location>
        <begin position="204"/>
        <end position="282"/>
    </location>
</feature>
<feature type="region of interest" description="Disordered" evidence="1">
    <location>
        <begin position="342"/>
        <end position="479"/>
    </location>
</feature>
<reference evidence="2 3" key="2">
    <citation type="journal article" date="2016" name="Microb. Ecol.">
        <title>Genome Characteristics of a Novel Type I Methanotroph (Sn10-6) Isolated from a Flooded Indian Rice Field.</title>
        <authorList>
            <person name="Rahalkar M.C."/>
            <person name="Pandit P.S."/>
            <person name="Dhakephalkar P.K."/>
            <person name="Pore S."/>
            <person name="Arora P."/>
            <person name="Kapse N."/>
        </authorList>
    </citation>
    <scope>NUCLEOTIDE SEQUENCE [LARGE SCALE GENOMIC DNA]</scope>
    <source>
        <strain evidence="2 3">Sn10-6</strain>
    </source>
</reference>
<organism evidence="2 3">
    <name type="scientific">Methylocucumis oryzae</name>
    <dbReference type="NCBI Taxonomy" id="1632867"/>
    <lineage>
        <taxon>Bacteria</taxon>
        <taxon>Pseudomonadati</taxon>
        <taxon>Pseudomonadota</taxon>
        <taxon>Gammaproteobacteria</taxon>
        <taxon>Methylococcales</taxon>
        <taxon>Methylococcaceae</taxon>
        <taxon>Methylocucumis</taxon>
    </lineage>
</organism>
<feature type="compositionally biased region" description="Basic and acidic residues" evidence="1">
    <location>
        <begin position="234"/>
        <end position="245"/>
    </location>
</feature>